<dbReference type="NCBIfam" id="TIGR00468">
    <property type="entry name" value="pheS"/>
    <property type="match status" value="1"/>
</dbReference>
<comment type="subunit">
    <text evidence="4">Tetramer of two alpha and two beta subunits.</text>
</comment>
<evidence type="ECO:0000313" key="19">
    <source>
        <dbReference type="Proteomes" id="UP000002313"/>
    </source>
</evidence>
<evidence type="ECO:0000256" key="4">
    <source>
        <dbReference type="ARBA" id="ARBA00011209"/>
    </source>
</evidence>
<reference evidence="18 19" key="1">
    <citation type="journal article" date="2010" name="Nat. Commun.">
        <title>The complete sequence of the smallest known nuclear genome from the microsporidian Encephalitozoon intestinalis.</title>
        <authorList>
            <person name="Corradi N."/>
            <person name="Pombert J.-F."/>
            <person name="Farinelli L."/>
            <person name="Didier E.S."/>
            <person name="Keeling P.J."/>
        </authorList>
    </citation>
    <scope>NUCLEOTIDE SEQUENCE [LARGE SCALE GENOMIC DNA]</scope>
    <source>
        <strain evidence="18 19">ATCC 50506</strain>
    </source>
</reference>
<dbReference type="GeneID" id="9698105"/>
<evidence type="ECO:0000256" key="7">
    <source>
        <dbReference type="ARBA" id="ARBA00022598"/>
    </source>
</evidence>
<dbReference type="RefSeq" id="XP_003073282.1">
    <property type="nucleotide sequence ID" value="XM_003073236.1"/>
</dbReference>
<dbReference type="AlphaFoldDB" id="E0S887"/>
<dbReference type="Pfam" id="PF18553">
    <property type="entry name" value="PheRS_DBD3"/>
    <property type="match status" value="1"/>
</dbReference>
<feature type="domain" description="Aminoacyl-transfer RNA synthetases class-II family profile" evidence="17">
    <location>
        <begin position="209"/>
        <end position="475"/>
    </location>
</feature>
<dbReference type="VEuPathDB" id="MicrosporidiaDB:Eint_071630"/>
<protein>
    <recommendedName>
        <fullName evidence="16">Probable phenylalanine--tRNA ligase alpha subunit</fullName>
        <ecNumber evidence="5">6.1.1.20</ecNumber>
    </recommendedName>
    <alternativeName>
        <fullName evidence="14">Phenylalanyl-tRNA synthetase alpha subunit</fullName>
    </alternativeName>
</protein>
<dbReference type="PROSITE" id="PS50862">
    <property type="entry name" value="AA_TRNA_LIGASE_II"/>
    <property type="match status" value="1"/>
</dbReference>
<keyword evidence="7" id="KW-0436">Ligase</keyword>
<dbReference type="PANTHER" id="PTHR11538:SF40">
    <property type="entry name" value="PHENYLALANINE--TRNA LIGASE ALPHA SUBUNIT"/>
    <property type="match status" value="1"/>
</dbReference>
<evidence type="ECO:0000256" key="9">
    <source>
        <dbReference type="ARBA" id="ARBA00022741"/>
    </source>
</evidence>
<proteinExistence type="inferred from homology"/>
<dbReference type="FunFam" id="3.30.930.10:FF:000178">
    <property type="entry name" value="Phenylalanyl-tRNA synthetase subunit alpha"/>
    <property type="match status" value="1"/>
</dbReference>
<comment type="cofactor">
    <cofactor evidence="1">
        <name>Mg(2+)</name>
        <dbReference type="ChEBI" id="CHEBI:18420"/>
    </cofactor>
</comment>
<comment type="similarity">
    <text evidence="3">Belongs to the class-II aminoacyl-tRNA synthetase family. Phe-tRNA synthetase alpha subunit type 2 subfamily.</text>
</comment>
<comment type="catalytic activity">
    <reaction evidence="15">
        <text>tRNA(Phe) + L-phenylalanine + ATP = L-phenylalanyl-tRNA(Phe) + AMP + diphosphate + H(+)</text>
        <dbReference type="Rhea" id="RHEA:19413"/>
        <dbReference type="Rhea" id="RHEA-COMP:9668"/>
        <dbReference type="Rhea" id="RHEA-COMP:9699"/>
        <dbReference type="ChEBI" id="CHEBI:15378"/>
        <dbReference type="ChEBI" id="CHEBI:30616"/>
        <dbReference type="ChEBI" id="CHEBI:33019"/>
        <dbReference type="ChEBI" id="CHEBI:58095"/>
        <dbReference type="ChEBI" id="CHEBI:78442"/>
        <dbReference type="ChEBI" id="CHEBI:78531"/>
        <dbReference type="ChEBI" id="CHEBI:456215"/>
        <dbReference type="EC" id="6.1.1.20"/>
    </reaction>
</comment>
<keyword evidence="12" id="KW-0648">Protein biosynthesis</keyword>
<dbReference type="GO" id="GO:0046872">
    <property type="term" value="F:metal ion binding"/>
    <property type="evidence" value="ECO:0007669"/>
    <property type="project" value="UniProtKB-KW"/>
</dbReference>
<comment type="subcellular location">
    <subcellularLocation>
        <location evidence="2">Cytoplasm</location>
    </subcellularLocation>
</comment>
<dbReference type="NCBIfam" id="NF003210">
    <property type="entry name" value="PRK04172.1"/>
    <property type="match status" value="1"/>
</dbReference>
<keyword evidence="9" id="KW-0547">Nucleotide-binding</keyword>
<keyword evidence="10" id="KW-0067">ATP-binding</keyword>
<evidence type="ECO:0000313" key="18">
    <source>
        <dbReference type="EMBL" id="ADM11922.1"/>
    </source>
</evidence>
<dbReference type="InterPro" id="IPR002319">
    <property type="entry name" value="Phenylalanyl-tRNA_Synthase"/>
</dbReference>
<dbReference type="GO" id="GO:0006432">
    <property type="term" value="P:phenylalanyl-tRNA aminoacylation"/>
    <property type="evidence" value="ECO:0007669"/>
    <property type="project" value="InterPro"/>
</dbReference>
<dbReference type="InterPro" id="IPR045864">
    <property type="entry name" value="aa-tRNA-synth_II/BPL/LPL"/>
</dbReference>
<keyword evidence="6" id="KW-0963">Cytoplasm</keyword>
<evidence type="ECO:0000256" key="1">
    <source>
        <dbReference type="ARBA" id="ARBA00001946"/>
    </source>
</evidence>
<dbReference type="HOGENOM" id="CLU_025086_2_2_1"/>
<dbReference type="GO" id="GO:0004826">
    <property type="term" value="F:phenylalanine-tRNA ligase activity"/>
    <property type="evidence" value="ECO:0007669"/>
    <property type="project" value="UniProtKB-EC"/>
</dbReference>
<dbReference type="Proteomes" id="UP000002313">
    <property type="component" value="Chromosome VII"/>
</dbReference>
<evidence type="ECO:0000256" key="11">
    <source>
        <dbReference type="ARBA" id="ARBA00022842"/>
    </source>
</evidence>
<dbReference type="GO" id="GO:0005524">
    <property type="term" value="F:ATP binding"/>
    <property type="evidence" value="ECO:0007669"/>
    <property type="project" value="UniProtKB-KW"/>
</dbReference>
<sequence length="475" mass="54498">MVPITQRIVEALKVQDEVRSSDIEGLYSEVHGALISLESKGICNLRKEESYEEVLTSEGEKIEKNGSQEYLLFQSIGEDGISTDKLSGHEVGKMNAFKNKWIRKEGDKIFRNREDVEDMVRNMVLSMKKGTASAEEIELLRKRKLVAVKKNITFIVTKGPMFFDSTSYAAELTSEMILDGTYKNLSFKHYNFNTTGNIPRCGSIHPLMKIKEDFKRIFIELGFSEMSTNQYVESSFWNFDALFQPQNHPSRDAHDTFFLSDPELSSRFPENYLEEVKETHCGGRHGSLGYMNSWDIKEAQKNILRTHTTSVSARNLYQLAKKEFKPVKLFSIDKVFRNESVDATHLAEFHQVEGLIAGKGLNITHLMGILQEFFNRLGMSDIRFKPAFNPYTEPSMEVFGYHKGMNRWMEVGNSGMFRPEMLGPMGFDPDINVIAWGLSLERPAMIKYGLKNIRELVGHKVDIEFSRKSKICFFD</sequence>
<dbReference type="SUPFAM" id="SSF55681">
    <property type="entry name" value="Class II aaRS and biotin synthetases"/>
    <property type="match status" value="1"/>
</dbReference>
<name>E0S887_ENCIT</name>
<dbReference type="Gene3D" id="1.10.10.2320">
    <property type="match status" value="1"/>
</dbReference>
<accession>E0S887</accession>
<reference evidence="18 19" key="2">
    <citation type="journal article" date="2012" name="Proc. Natl. Acad. Sci. U.S.A.">
        <title>Gain and loss of multiple functionally related, horizontally transferred genes in the reduced genomes of two microsporidian parasites.</title>
        <authorList>
            <person name="Pombert J.-F."/>
            <person name="Selman M."/>
            <person name="Burki F."/>
            <person name="Bardell F.T."/>
            <person name="Farinelli L."/>
            <person name="Solter L.F."/>
            <person name="Whitman D.W."/>
            <person name="Weiss L.M."/>
            <person name="Corradi N."/>
            <person name="Keeling P.J."/>
        </authorList>
    </citation>
    <scope>NUCLEOTIDE SEQUENCE [LARGE SCALE GENOMIC DNA]</scope>
    <source>
        <strain evidence="18 19">ATCC 50506</strain>
    </source>
</reference>
<evidence type="ECO:0000256" key="6">
    <source>
        <dbReference type="ARBA" id="ARBA00022490"/>
    </source>
</evidence>
<keyword evidence="8" id="KW-0479">Metal-binding</keyword>
<dbReference type="Gene3D" id="3.30.1370.240">
    <property type="match status" value="1"/>
</dbReference>
<evidence type="ECO:0000256" key="14">
    <source>
        <dbReference type="ARBA" id="ARBA00030612"/>
    </source>
</evidence>
<dbReference type="InterPro" id="IPR004529">
    <property type="entry name" value="Phe-tRNA-synth_IIc_asu"/>
</dbReference>
<evidence type="ECO:0000256" key="2">
    <source>
        <dbReference type="ARBA" id="ARBA00004496"/>
    </source>
</evidence>
<evidence type="ECO:0000256" key="13">
    <source>
        <dbReference type="ARBA" id="ARBA00023146"/>
    </source>
</evidence>
<dbReference type="EC" id="6.1.1.20" evidence="5"/>
<dbReference type="GO" id="GO:0005829">
    <property type="term" value="C:cytosol"/>
    <property type="evidence" value="ECO:0007669"/>
    <property type="project" value="TreeGrafter"/>
</dbReference>
<dbReference type="EMBL" id="CP001948">
    <property type="protein sequence ID" value="ADM11922.1"/>
    <property type="molecule type" value="Genomic_DNA"/>
</dbReference>
<evidence type="ECO:0000256" key="10">
    <source>
        <dbReference type="ARBA" id="ARBA00022840"/>
    </source>
</evidence>
<evidence type="ECO:0000259" key="17">
    <source>
        <dbReference type="PROSITE" id="PS50862"/>
    </source>
</evidence>
<evidence type="ECO:0000256" key="15">
    <source>
        <dbReference type="ARBA" id="ARBA00049255"/>
    </source>
</evidence>
<evidence type="ECO:0000256" key="3">
    <source>
        <dbReference type="ARBA" id="ARBA00006703"/>
    </source>
</evidence>
<evidence type="ECO:0000256" key="8">
    <source>
        <dbReference type="ARBA" id="ARBA00022723"/>
    </source>
</evidence>
<dbReference type="PANTHER" id="PTHR11538">
    <property type="entry name" value="PHENYLALANYL-TRNA SYNTHETASE"/>
    <property type="match status" value="1"/>
</dbReference>
<dbReference type="Gene3D" id="1.10.10.2330">
    <property type="match status" value="1"/>
</dbReference>
<dbReference type="InterPro" id="IPR006195">
    <property type="entry name" value="aa-tRNA-synth_II"/>
</dbReference>
<keyword evidence="19" id="KW-1185">Reference proteome</keyword>
<dbReference type="InterPro" id="IPR040725">
    <property type="entry name" value="PheRS_DBD3"/>
</dbReference>
<dbReference type="CDD" id="cd00496">
    <property type="entry name" value="PheRS_alpha_core"/>
    <property type="match status" value="1"/>
</dbReference>
<organism evidence="18 19">
    <name type="scientific">Encephalitozoon intestinalis (strain ATCC 50506)</name>
    <name type="common">Microsporidian parasite</name>
    <name type="synonym">Septata intestinalis</name>
    <dbReference type="NCBI Taxonomy" id="876142"/>
    <lineage>
        <taxon>Eukaryota</taxon>
        <taxon>Fungi</taxon>
        <taxon>Fungi incertae sedis</taxon>
        <taxon>Microsporidia</taxon>
        <taxon>Unikaryonidae</taxon>
        <taxon>Encephalitozoon</taxon>
    </lineage>
</organism>
<keyword evidence="11" id="KW-0460">Magnesium</keyword>
<keyword evidence="13" id="KW-0030">Aminoacyl-tRNA synthetase</keyword>
<dbReference type="Gene3D" id="3.30.930.10">
    <property type="entry name" value="Bira Bifunctional Protein, Domain 2"/>
    <property type="match status" value="1"/>
</dbReference>
<evidence type="ECO:0000256" key="12">
    <source>
        <dbReference type="ARBA" id="ARBA00022917"/>
    </source>
</evidence>
<evidence type="ECO:0000256" key="16">
    <source>
        <dbReference type="ARBA" id="ARBA00071799"/>
    </source>
</evidence>
<dbReference type="OrthoDB" id="238316at2759"/>
<gene>
    <name evidence="18" type="ORF">Eint_071630</name>
</gene>
<dbReference type="GO" id="GO:0009328">
    <property type="term" value="C:phenylalanine-tRNA ligase complex"/>
    <property type="evidence" value="ECO:0007669"/>
    <property type="project" value="TreeGrafter"/>
</dbReference>
<dbReference type="KEGG" id="ein:Eint_071630"/>
<dbReference type="GO" id="GO:0000049">
    <property type="term" value="F:tRNA binding"/>
    <property type="evidence" value="ECO:0007669"/>
    <property type="project" value="InterPro"/>
</dbReference>
<evidence type="ECO:0000256" key="5">
    <source>
        <dbReference type="ARBA" id="ARBA00012814"/>
    </source>
</evidence>
<dbReference type="Pfam" id="PF01409">
    <property type="entry name" value="tRNA-synt_2d"/>
    <property type="match status" value="1"/>
</dbReference>